<reference evidence="2 3" key="1">
    <citation type="submission" date="2019-05" db="EMBL/GenBank/DDBJ databases">
        <title>Another draft genome of Portunus trituberculatus and its Hox gene families provides insights of decapod evolution.</title>
        <authorList>
            <person name="Jeong J.-H."/>
            <person name="Song I."/>
            <person name="Kim S."/>
            <person name="Choi T."/>
            <person name="Kim D."/>
            <person name="Ryu S."/>
            <person name="Kim W."/>
        </authorList>
    </citation>
    <scope>NUCLEOTIDE SEQUENCE [LARGE SCALE GENOMIC DNA]</scope>
    <source>
        <tissue evidence="2">Muscle</tissue>
    </source>
</reference>
<dbReference type="EMBL" id="VSRR010019755">
    <property type="protein sequence ID" value="MPC62505.1"/>
    <property type="molecule type" value="Genomic_DNA"/>
</dbReference>
<proteinExistence type="predicted"/>
<sequence length="129" mass="14431">MKDLIITTTTTTSESRAKPTHDTRPDMENVFYQGERWVSSVFPLSAHSIPLFSRSSISTTLSSKPSSVYTLNIYTITTQHRLDAATGMKHIRNHAKANPPRQQSFVVSSAAHHHLLLLPALPRLTLPRL</sequence>
<dbReference type="AlphaFoldDB" id="A0A5B7GYN1"/>
<evidence type="ECO:0000313" key="2">
    <source>
        <dbReference type="EMBL" id="MPC62505.1"/>
    </source>
</evidence>
<accession>A0A5B7GYN1</accession>
<name>A0A5B7GYN1_PORTR</name>
<dbReference type="Proteomes" id="UP000324222">
    <property type="component" value="Unassembled WGS sequence"/>
</dbReference>
<protein>
    <submittedName>
        <fullName evidence="2">Uncharacterized protein</fullName>
    </submittedName>
</protein>
<comment type="caution">
    <text evidence="2">The sequence shown here is derived from an EMBL/GenBank/DDBJ whole genome shotgun (WGS) entry which is preliminary data.</text>
</comment>
<gene>
    <name evidence="2" type="ORF">E2C01_056590</name>
</gene>
<evidence type="ECO:0000313" key="3">
    <source>
        <dbReference type="Proteomes" id="UP000324222"/>
    </source>
</evidence>
<organism evidence="2 3">
    <name type="scientific">Portunus trituberculatus</name>
    <name type="common">Swimming crab</name>
    <name type="synonym">Neptunus trituberculatus</name>
    <dbReference type="NCBI Taxonomy" id="210409"/>
    <lineage>
        <taxon>Eukaryota</taxon>
        <taxon>Metazoa</taxon>
        <taxon>Ecdysozoa</taxon>
        <taxon>Arthropoda</taxon>
        <taxon>Crustacea</taxon>
        <taxon>Multicrustacea</taxon>
        <taxon>Malacostraca</taxon>
        <taxon>Eumalacostraca</taxon>
        <taxon>Eucarida</taxon>
        <taxon>Decapoda</taxon>
        <taxon>Pleocyemata</taxon>
        <taxon>Brachyura</taxon>
        <taxon>Eubrachyura</taxon>
        <taxon>Portunoidea</taxon>
        <taxon>Portunidae</taxon>
        <taxon>Portuninae</taxon>
        <taxon>Portunus</taxon>
    </lineage>
</organism>
<evidence type="ECO:0000256" key="1">
    <source>
        <dbReference type="SAM" id="MobiDB-lite"/>
    </source>
</evidence>
<feature type="region of interest" description="Disordered" evidence="1">
    <location>
        <begin position="1"/>
        <end position="23"/>
    </location>
</feature>
<keyword evidence="3" id="KW-1185">Reference proteome</keyword>